<dbReference type="Gene3D" id="2.60.120.200">
    <property type="match status" value="2"/>
</dbReference>
<feature type="domain" description="LamG-like jellyroll fold" evidence="3">
    <location>
        <begin position="18"/>
        <end position="143"/>
    </location>
</feature>
<keyword evidence="2" id="KW-1015">Disulfide bond</keyword>
<dbReference type="SUPFAM" id="SSF49899">
    <property type="entry name" value="Concanavalin A-like lectins/glucanases"/>
    <property type="match status" value="2"/>
</dbReference>
<dbReference type="AlphaFoldDB" id="A0A1V4AQ17"/>
<dbReference type="PANTHER" id="PTHR47635:SF2">
    <property type="entry name" value="LAMG-LIKE JELLYROLL FOLD DOMAIN-CONTAINING PROTEIN"/>
    <property type="match status" value="1"/>
</dbReference>
<comment type="caution">
    <text evidence="4">The sequence shown here is derived from an EMBL/GenBank/DDBJ whole genome shotgun (WGS) entry which is preliminary data.</text>
</comment>
<proteinExistence type="predicted"/>
<sequence length="487" mass="52831">FYKNVNDTTNADAIFGGWFWDSNTQLQEGFDVRFYMSSPDTLEFVLVTQNGGGTKTRKTVEYNLMNSVATWYHVAGTYNKTTGEQKLYVNGQLSGTQTHPAGNTIVPLVSYPDMRIGYSRTNNGYFNGIIDDVQLYNRTLSAQAILDIYNNTSSLPDTVPSAFTFIDQTNVALNTVVTSNTITVNGINTPSPISITGGEYSVNGGAFTSATDTVSNGATVVVRQTSSASEDTTTDTVLTIGGVTDTFSVTTSSGTQGLMAHYDFDEGSGAIATDSSGNNKHGTINGATWSPGKMGGGLSFSGFGNNVSIPRMNYDEISFSAWFYKNVNDTTNADAIFGGWFWDSNTQLQEGFDVRFYMSSPDTLEFVLVTQNGGGTKTRKTVEYNLMNSVATWYHVAGTYNKTTGEQKLYVNGQLSGTQTHPAGNTIVPLVSYPDMRIGYSRTNNGYFNGIIDDVQLYNRTLSAQAILDIYNNTSSLPDTVPSAFTF</sequence>
<evidence type="ECO:0000313" key="4">
    <source>
        <dbReference type="EMBL" id="OOP55215.1"/>
    </source>
</evidence>
<dbReference type="Pfam" id="PF13385">
    <property type="entry name" value="Laminin_G_3"/>
    <property type="match status" value="2"/>
</dbReference>
<dbReference type="InterPro" id="IPR006558">
    <property type="entry name" value="LamG-like"/>
</dbReference>
<dbReference type="EMBL" id="AYTS01000166">
    <property type="protein sequence ID" value="OOP55215.1"/>
    <property type="molecule type" value="Genomic_DNA"/>
</dbReference>
<dbReference type="STRING" id="1004156.AYP45_16050"/>
<evidence type="ECO:0000313" key="5">
    <source>
        <dbReference type="Proteomes" id="UP000189681"/>
    </source>
</evidence>
<reference evidence="4 5" key="1">
    <citation type="journal article" date="2017" name="Water Res.">
        <title>Discovery and metagenomic analysis of an anammox bacterial enrichment related to Candidatus "Brocadia caroliniensis" in a full-scale glycerol-fed nitritation-denitritation separate centrate treatment process.</title>
        <authorList>
            <person name="Park H."/>
            <person name="Brotto A.C."/>
            <person name="van Loosdrecht M.C."/>
            <person name="Chandran K."/>
        </authorList>
    </citation>
    <scope>NUCLEOTIDE SEQUENCE [LARGE SCALE GENOMIC DNA]</scope>
    <source>
        <strain evidence="4">26THWARD</strain>
    </source>
</reference>
<feature type="non-terminal residue" evidence="4">
    <location>
        <position position="1"/>
    </location>
</feature>
<feature type="domain" description="LamG-like jellyroll fold" evidence="3">
    <location>
        <begin position="315"/>
        <end position="465"/>
    </location>
</feature>
<name>A0A1V4AQ17_9BACT</name>
<protein>
    <recommendedName>
        <fullName evidence="3">LamG-like jellyroll fold domain-containing protein</fullName>
    </recommendedName>
</protein>
<dbReference type="InterPro" id="IPR013320">
    <property type="entry name" value="ConA-like_dom_sf"/>
</dbReference>
<evidence type="ECO:0000259" key="3">
    <source>
        <dbReference type="SMART" id="SM00560"/>
    </source>
</evidence>
<feature type="non-terminal residue" evidence="4">
    <location>
        <position position="487"/>
    </location>
</feature>
<evidence type="ECO:0000256" key="1">
    <source>
        <dbReference type="ARBA" id="ARBA00022729"/>
    </source>
</evidence>
<evidence type="ECO:0000256" key="2">
    <source>
        <dbReference type="ARBA" id="ARBA00023157"/>
    </source>
</evidence>
<accession>A0A1V4AQ17</accession>
<organism evidence="4 5">
    <name type="scientific">Candidatus Brocadia carolinensis</name>
    <dbReference type="NCBI Taxonomy" id="1004156"/>
    <lineage>
        <taxon>Bacteria</taxon>
        <taxon>Pseudomonadati</taxon>
        <taxon>Planctomycetota</taxon>
        <taxon>Candidatus Brocadiia</taxon>
        <taxon>Candidatus Brocadiales</taxon>
        <taxon>Candidatus Brocadiaceae</taxon>
        <taxon>Candidatus Brocadia</taxon>
    </lineage>
</organism>
<gene>
    <name evidence="4" type="ORF">AYP45_16050</name>
</gene>
<dbReference type="Proteomes" id="UP000189681">
    <property type="component" value="Unassembled WGS sequence"/>
</dbReference>
<keyword evidence="1" id="KW-0732">Signal</keyword>
<dbReference type="PANTHER" id="PTHR47635">
    <property type="entry name" value="CUB DOMAIN-CONTAINING PROTEIN"/>
    <property type="match status" value="1"/>
</dbReference>
<dbReference type="SMART" id="SM00560">
    <property type="entry name" value="LamGL"/>
    <property type="match status" value="2"/>
</dbReference>